<feature type="region of interest" description="Disordered" evidence="1">
    <location>
        <begin position="1"/>
        <end position="32"/>
    </location>
</feature>
<evidence type="ECO:0000256" key="1">
    <source>
        <dbReference type="SAM" id="MobiDB-lite"/>
    </source>
</evidence>
<dbReference type="SUPFAM" id="SSF51197">
    <property type="entry name" value="Clavaminate synthase-like"/>
    <property type="match status" value="1"/>
</dbReference>
<accession>A0AB34JIS9</accession>
<dbReference type="Pfam" id="PF13621">
    <property type="entry name" value="Cupin_8"/>
    <property type="match status" value="1"/>
</dbReference>
<dbReference type="Gene3D" id="2.60.120.650">
    <property type="entry name" value="Cupin"/>
    <property type="match status" value="1"/>
</dbReference>
<dbReference type="EMBL" id="JBGBPQ010000007">
    <property type="protein sequence ID" value="KAL1521464.1"/>
    <property type="molecule type" value="Genomic_DNA"/>
</dbReference>
<dbReference type="PANTHER" id="PTHR12461:SF105">
    <property type="entry name" value="HYPOXIA-INDUCIBLE FACTOR 1-ALPHA INHIBITOR"/>
    <property type="match status" value="1"/>
</dbReference>
<dbReference type="SMART" id="SM00558">
    <property type="entry name" value="JmjC"/>
    <property type="match status" value="1"/>
</dbReference>
<feature type="domain" description="JmjC" evidence="2">
    <location>
        <begin position="367"/>
        <end position="561"/>
    </location>
</feature>
<evidence type="ECO:0000313" key="4">
    <source>
        <dbReference type="Proteomes" id="UP001515480"/>
    </source>
</evidence>
<name>A0AB34JIS9_PRYPA</name>
<reference evidence="3 4" key="1">
    <citation type="journal article" date="2024" name="Science">
        <title>Giant polyketide synthase enzymes in the biosynthesis of giant marine polyether toxins.</title>
        <authorList>
            <person name="Fallon T.R."/>
            <person name="Shende V.V."/>
            <person name="Wierzbicki I.H."/>
            <person name="Pendleton A.L."/>
            <person name="Watervoot N.F."/>
            <person name="Auber R.P."/>
            <person name="Gonzalez D.J."/>
            <person name="Wisecaver J.H."/>
            <person name="Moore B.S."/>
        </authorList>
    </citation>
    <scope>NUCLEOTIDE SEQUENCE [LARGE SCALE GENOMIC DNA]</scope>
    <source>
        <strain evidence="3 4">12B1</strain>
    </source>
</reference>
<comment type="caution">
    <text evidence="3">The sequence shown here is derived from an EMBL/GenBank/DDBJ whole genome shotgun (WGS) entry which is preliminary data.</text>
</comment>
<dbReference type="Proteomes" id="UP001515480">
    <property type="component" value="Unassembled WGS sequence"/>
</dbReference>
<sequence length="562" mass="60182">MPSVEAVTSTAEAQAAAGETSTAEAQAAASETSTAEAQAAAAVTSTAEAQAAAGETSTAEAQAAAAVTSTADAQAAAAVTSTADAQAAAEAQQVPQLPLLPHLPLDVSALHPTVRRALRDGSAALGTLHAASPPSAALVAHARQAVDAAREATFPFLEGEGPYAAAHAAAYAAASLWWAELALHAPHDARGRGEALRACDLAILRGGADVWAPIARPVLEFASGPETAEARGGGGAAAAAETDGARRAALRRQLAVCSCATEIVRVDARGVAVEAFRERYMRAEPPLPVVLTHALDEWPAMGARRWSVEYLRDVAGTRLVPVETCAEADVRQGYLSDSWERRVMSLADYIDTYVSPPEGHNQDGERGYLAQYQLFDQIPSLRRDVEIPRRAPLTPSQSRWRTAHTRDRGRRYCEAIGPEDEQAPPTCEQRRHDSPLISAWFGPRGSVSPLHYDTYHNLLAQVVGFKYIRIYDAQHTARLYPRSGPQCNSSFVDVDAVCAEEHPLFDGTPFHQCVLGPGDLLYIPRHAWHYVRALDTSFSVSFWWGARVGLRTQADGSIQTFY</sequence>
<dbReference type="PROSITE" id="PS51184">
    <property type="entry name" value="JMJC"/>
    <property type="match status" value="1"/>
</dbReference>
<organism evidence="3 4">
    <name type="scientific">Prymnesium parvum</name>
    <name type="common">Toxic golden alga</name>
    <dbReference type="NCBI Taxonomy" id="97485"/>
    <lineage>
        <taxon>Eukaryota</taxon>
        <taxon>Haptista</taxon>
        <taxon>Haptophyta</taxon>
        <taxon>Prymnesiophyceae</taxon>
        <taxon>Prymnesiales</taxon>
        <taxon>Prymnesiaceae</taxon>
        <taxon>Prymnesium</taxon>
    </lineage>
</organism>
<proteinExistence type="predicted"/>
<evidence type="ECO:0000313" key="3">
    <source>
        <dbReference type="EMBL" id="KAL1521464.1"/>
    </source>
</evidence>
<protein>
    <recommendedName>
        <fullName evidence="2">JmjC domain-containing protein</fullName>
    </recommendedName>
</protein>
<dbReference type="InterPro" id="IPR041667">
    <property type="entry name" value="Cupin_8"/>
</dbReference>
<dbReference type="PANTHER" id="PTHR12461">
    <property type="entry name" value="HYPOXIA-INDUCIBLE FACTOR 1 ALPHA INHIBITOR-RELATED"/>
    <property type="match status" value="1"/>
</dbReference>
<gene>
    <name evidence="3" type="ORF">AB1Y20_021126</name>
</gene>
<evidence type="ECO:0000259" key="2">
    <source>
        <dbReference type="PROSITE" id="PS51184"/>
    </source>
</evidence>
<dbReference type="InterPro" id="IPR003347">
    <property type="entry name" value="JmjC_dom"/>
</dbReference>
<dbReference type="AlphaFoldDB" id="A0AB34JIS9"/>
<keyword evidence="4" id="KW-1185">Reference proteome</keyword>